<comment type="caution">
    <text evidence="1">The sequence shown here is derived from an EMBL/GenBank/DDBJ whole genome shotgun (WGS) entry which is preliminary data.</text>
</comment>
<evidence type="ECO:0000313" key="2">
    <source>
        <dbReference type="Proteomes" id="UP001341840"/>
    </source>
</evidence>
<proteinExistence type="predicted"/>
<name>A0ABU6XWN1_9FABA</name>
<dbReference type="EMBL" id="JASCZI010213708">
    <property type="protein sequence ID" value="MED6201554.1"/>
    <property type="molecule type" value="Genomic_DNA"/>
</dbReference>
<protein>
    <submittedName>
        <fullName evidence="1">Uncharacterized protein</fullName>
    </submittedName>
</protein>
<dbReference type="Proteomes" id="UP001341840">
    <property type="component" value="Unassembled WGS sequence"/>
</dbReference>
<keyword evidence="2" id="KW-1185">Reference proteome</keyword>
<evidence type="ECO:0000313" key="1">
    <source>
        <dbReference type="EMBL" id="MED6201554.1"/>
    </source>
</evidence>
<sequence>MLLLPDNDLHDLIHVQLPFTRLLEPAFSFQPWEVEDTFYVSKVARDLPPSHVYLSLILLIAVCIKFPNQRHVDINRWIVHEVPSLPSNVFPEGVSYLVASCEGCSGKMHREFLLRVALQHFFLFRPSTKHRGYKSDQEKASNH</sequence>
<reference evidence="1 2" key="1">
    <citation type="journal article" date="2023" name="Plants (Basel)">
        <title>Bridging the Gap: Combining Genomics and Transcriptomics Approaches to Understand Stylosanthes scabra, an Orphan Legume from the Brazilian Caatinga.</title>
        <authorList>
            <person name="Ferreira-Neto J.R.C."/>
            <person name="da Silva M.D."/>
            <person name="Binneck E."/>
            <person name="de Melo N.F."/>
            <person name="da Silva R.H."/>
            <person name="de Melo A.L.T.M."/>
            <person name="Pandolfi V."/>
            <person name="Bustamante F.O."/>
            <person name="Brasileiro-Vidal A.C."/>
            <person name="Benko-Iseppon A.M."/>
        </authorList>
    </citation>
    <scope>NUCLEOTIDE SEQUENCE [LARGE SCALE GENOMIC DNA]</scope>
    <source>
        <tissue evidence="1">Leaves</tissue>
    </source>
</reference>
<gene>
    <name evidence="1" type="ORF">PIB30_096192</name>
</gene>
<accession>A0ABU6XWN1</accession>
<organism evidence="1 2">
    <name type="scientific">Stylosanthes scabra</name>
    <dbReference type="NCBI Taxonomy" id="79078"/>
    <lineage>
        <taxon>Eukaryota</taxon>
        <taxon>Viridiplantae</taxon>
        <taxon>Streptophyta</taxon>
        <taxon>Embryophyta</taxon>
        <taxon>Tracheophyta</taxon>
        <taxon>Spermatophyta</taxon>
        <taxon>Magnoliopsida</taxon>
        <taxon>eudicotyledons</taxon>
        <taxon>Gunneridae</taxon>
        <taxon>Pentapetalae</taxon>
        <taxon>rosids</taxon>
        <taxon>fabids</taxon>
        <taxon>Fabales</taxon>
        <taxon>Fabaceae</taxon>
        <taxon>Papilionoideae</taxon>
        <taxon>50 kb inversion clade</taxon>
        <taxon>dalbergioids sensu lato</taxon>
        <taxon>Dalbergieae</taxon>
        <taxon>Pterocarpus clade</taxon>
        <taxon>Stylosanthes</taxon>
    </lineage>
</organism>